<dbReference type="RefSeq" id="WP_243651662.1">
    <property type="nucleotide sequence ID" value="NZ_SMAO01000007.1"/>
</dbReference>
<dbReference type="Pfam" id="PF05534">
    <property type="entry name" value="HicB"/>
    <property type="match status" value="1"/>
</dbReference>
<reference evidence="1 2" key="1">
    <citation type="submission" date="2019-03" db="EMBL/GenBank/DDBJ databases">
        <title>Genomic Encyclopedia of Type Strains, Phase IV (KMG-IV): sequencing the most valuable type-strain genomes for metagenomic binning, comparative biology and taxonomic classification.</title>
        <authorList>
            <person name="Goeker M."/>
        </authorList>
    </citation>
    <scope>NUCLEOTIDE SEQUENCE [LARGE SCALE GENOMIC DNA]</scope>
    <source>
        <strain evidence="1 2">DSM 13587</strain>
    </source>
</reference>
<dbReference type="AlphaFoldDB" id="A0A4R3MTF4"/>
<dbReference type="EMBL" id="SMAO01000007">
    <property type="protein sequence ID" value="TCT19720.1"/>
    <property type="molecule type" value="Genomic_DNA"/>
</dbReference>
<gene>
    <name evidence="1" type="ORF">EDC35_10748</name>
</gene>
<organism evidence="1 2">
    <name type="scientific">Thiobaca trueperi</name>
    <dbReference type="NCBI Taxonomy" id="127458"/>
    <lineage>
        <taxon>Bacteria</taxon>
        <taxon>Pseudomonadati</taxon>
        <taxon>Pseudomonadota</taxon>
        <taxon>Gammaproteobacteria</taxon>
        <taxon>Chromatiales</taxon>
        <taxon>Chromatiaceae</taxon>
        <taxon>Thiobaca</taxon>
    </lineage>
</organism>
<evidence type="ECO:0000313" key="1">
    <source>
        <dbReference type="EMBL" id="TCT19720.1"/>
    </source>
</evidence>
<accession>A0A4R3MTF4</accession>
<dbReference type="GO" id="GO:0006355">
    <property type="term" value="P:regulation of DNA-templated transcription"/>
    <property type="evidence" value="ECO:0007669"/>
    <property type="project" value="InterPro"/>
</dbReference>
<dbReference type="InterPro" id="IPR010985">
    <property type="entry name" value="Ribbon_hlx_hlx"/>
</dbReference>
<proteinExistence type="predicted"/>
<sequence>MSAINVMSYRGYQASMTFDPDDKIIVGRVIDIDDIIGFHGESISEFENAFHEAIDDYLDACAKLDQEPDKPASGRLMLRVDPAIHAAAIKAAKRERTSLNQWAAKVLAQAAHAQRSGVEAG</sequence>
<keyword evidence="2" id="KW-1185">Reference proteome</keyword>
<protein>
    <submittedName>
        <fullName evidence="1">Putative HicB family RNase H-like nuclease</fullName>
    </submittedName>
</protein>
<dbReference type="SUPFAM" id="SSF47598">
    <property type="entry name" value="Ribbon-helix-helix"/>
    <property type="match status" value="1"/>
</dbReference>
<name>A0A4R3MTF4_9GAMM</name>
<dbReference type="InterPro" id="IPR035069">
    <property type="entry name" value="TTHA1013/TTHA0281-like"/>
</dbReference>
<evidence type="ECO:0000313" key="2">
    <source>
        <dbReference type="Proteomes" id="UP000295717"/>
    </source>
</evidence>
<comment type="caution">
    <text evidence="1">The sequence shown here is derived from an EMBL/GenBank/DDBJ whole genome shotgun (WGS) entry which is preliminary data.</text>
</comment>
<dbReference type="InterPro" id="IPR008651">
    <property type="entry name" value="Uncharacterised_HicB"/>
</dbReference>
<dbReference type="SUPFAM" id="SSF143100">
    <property type="entry name" value="TTHA1013/TTHA0281-like"/>
    <property type="match status" value="1"/>
</dbReference>
<dbReference type="Proteomes" id="UP000295717">
    <property type="component" value="Unassembled WGS sequence"/>
</dbReference>